<evidence type="ECO:0000313" key="3">
    <source>
        <dbReference type="Proteomes" id="UP001271007"/>
    </source>
</evidence>
<evidence type="ECO:0000256" key="1">
    <source>
        <dbReference type="SAM" id="Phobius"/>
    </source>
</evidence>
<feature type="transmembrane region" description="Helical" evidence="1">
    <location>
        <begin position="70"/>
        <end position="90"/>
    </location>
</feature>
<evidence type="ECO:0000313" key="2">
    <source>
        <dbReference type="EMBL" id="KAK3058313.1"/>
    </source>
</evidence>
<name>A0AAJ0LWY6_9PEZI</name>
<organism evidence="2 3">
    <name type="scientific">Extremus antarcticus</name>
    <dbReference type="NCBI Taxonomy" id="702011"/>
    <lineage>
        <taxon>Eukaryota</taxon>
        <taxon>Fungi</taxon>
        <taxon>Dikarya</taxon>
        <taxon>Ascomycota</taxon>
        <taxon>Pezizomycotina</taxon>
        <taxon>Dothideomycetes</taxon>
        <taxon>Dothideomycetidae</taxon>
        <taxon>Mycosphaerellales</taxon>
        <taxon>Extremaceae</taxon>
        <taxon>Extremus</taxon>
    </lineage>
</organism>
<proteinExistence type="predicted"/>
<sequence length="341" mass="37754">MLRYMEFTVSPGDMRDMNRLNCYFDGADLDRLARVSSLYGPGTVSCWLCTVTSVFISWTLNKRTISEDTITNDLLACLSFPIVAAGHLLHQVATFPGNRSSILTTNDPVLLPWAAAIQASLTICEIAAPMALALFAISTITMQKKRCYCAAGTALLAFSAESGLFVVSPRAPIDQSNLSRPFLLNRSPWMILFMVVTFGYAIVALVIWLRTSSTTFEHMRETRVGERRREDPERAVLARLRTRRLWTYQEAGLYLVSGFAILYTPIAFATFTSFPLGAWGTTALGTMHSIAWRLRFFAPESTCRITDLDQAVALAGGVATLAFSCYDALIARSRTVHAAER</sequence>
<gene>
    <name evidence="2" type="ORF">LTR09_001391</name>
</gene>
<comment type="caution">
    <text evidence="2">The sequence shown here is derived from an EMBL/GenBank/DDBJ whole genome shotgun (WGS) entry which is preliminary data.</text>
</comment>
<feature type="transmembrane region" description="Helical" evidence="1">
    <location>
        <begin position="110"/>
        <end position="135"/>
    </location>
</feature>
<keyword evidence="1" id="KW-0472">Membrane</keyword>
<feature type="transmembrane region" description="Helical" evidence="1">
    <location>
        <begin position="251"/>
        <end position="270"/>
    </location>
</feature>
<keyword evidence="1" id="KW-1133">Transmembrane helix</keyword>
<accession>A0AAJ0LWY6</accession>
<dbReference type="Proteomes" id="UP001271007">
    <property type="component" value="Unassembled WGS sequence"/>
</dbReference>
<reference evidence="2" key="1">
    <citation type="submission" date="2023-04" db="EMBL/GenBank/DDBJ databases">
        <title>Black Yeasts Isolated from many extreme environments.</title>
        <authorList>
            <person name="Coleine C."/>
            <person name="Stajich J.E."/>
            <person name="Selbmann L."/>
        </authorList>
    </citation>
    <scope>NUCLEOTIDE SEQUENCE</scope>
    <source>
        <strain evidence="2">CCFEE 5312</strain>
    </source>
</reference>
<dbReference type="EMBL" id="JAWDJX010000002">
    <property type="protein sequence ID" value="KAK3058313.1"/>
    <property type="molecule type" value="Genomic_DNA"/>
</dbReference>
<feature type="transmembrane region" description="Helical" evidence="1">
    <location>
        <begin position="187"/>
        <end position="209"/>
    </location>
</feature>
<keyword evidence="1" id="KW-0812">Transmembrane</keyword>
<dbReference type="AlphaFoldDB" id="A0AAJ0LWY6"/>
<protein>
    <submittedName>
        <fullName evidence="2">Uncharacterized protein</fullName>
    </submittedName>
</protein>
<feature type="transmembrane region" description="Helical" evidence="1">
    <location>
        <begin position="147"/>
        <end position="167"/>
    </location>
</feature>
<feature type="transmembrane region" description="Helical" evidence="1">
    <location>
        <begin position="38"/>
        <end position="58"/>
    </location>
</feature>
<keyword evidence="3" id="KW-1185">Reference proteome</keyword>